<proteinExistence type="predicted"/>
<feature type="region of interest" description="Disordered" evidence="1">
    <location>
        <begin position="42"/>
        <end position="174"/>
    </location>
</feature>
<gene>
    <name evidence="2" type="ORF">TNCT_418971</name>
</gene>
<dbReference type="AlphaFoldDB" id="A0A8X6FB89"/>
<keyword evidence="3" id="KW-1185">Reference proteome</keyword>
<feature type="region of interest" description="Disordered" evidence="1">
    <location>
        <begin position="203"/>
        <end position="228"/>
    </location>
</feature>
<organism evidence="2 3">
    <name type="scientific">Trichonephila clavata</name>
    <name type="common">Joro spider</name>
    <name type="synonym">Nephila clavata</name>
    <dbReference type="NCBI Taxonomy" id="2740835"/>
    <lineage>
        <taxon>Eukaryota</taxon>
        <taxon>Metazoa</taxon>
        <taxon>Ecdysozoa</taxon>
        <taxon>Arthropoda</taxon>
        <taxon>Chelicerata</taxon>
        <taxon>Arachnida</taxon>
        <taxon>Araneae</taxon>
        <taxon>Araneomorphae</taxon>
        <taxon>Entelegynae</taxon>
        <taxon>Araneoidea</taxon>
        <taxon>Nephilidae</taxon>
        <taxon>Trichonephila</taxon>
    </lineage>
</organism>
<evidence type="ECO:0000313" key="3">
    <source>
        <dbReference type="Proteomes" id="UP000887116"/>
    </source>
</evidence>
<evidence type="ECO:0000256" key="1">
    <source>
        <dbReference type="SAM" id="MobiDB-lite"/>
    </source>
</evidence>
<protein>
    <submittedName>
        <fullName evidence="2">Uncharacterized protein</fullName>
    </submittedName>
</protein>
<sequence>MHRSSKWLAAAHARMWDAYSSISHINGKQITVNVDELRIYHPRERDESVRESERLDNSRPRAAQSEGLDSSQPRAAQSEGLDSNRPRAAQTEGLEISRSRAEQEEGFNSHSKSAQIEFEGSMDVPRVKGNGGEKRREKRKRPKPTGSSNSSDQSYRKRKPIKMKNGKNRYLPLSLPEGQNIKRWPQRTNNFFFFKKRKLPFSIPSRPSTKKRTRREVLGKQDDGNTAIPGLSLRAVKVDTKSKRSRQVHPGRICPYDLRSRCPVAEQSERNRRKCQPYT</sequence>
<feature type="compositionally biased region" description="Basic and acidic residues" evidence="1">
    <location>
        <begin position="42"/>
        <end position="59"/>
    </location>
</feature>
<name>A0A8X6FB89_TRICU</name>
<reference evidence="2" key="1">
    <citation type="submission" date="2020-07" db="EMBL/GenBank/DDBJ databases">
        <title>Multicomponent nature underlies the extraordinary mechanical properties of spider dragline silk.</title>
        <authorList>
            <person name="Kono N."/>
            <person name="Nakamura H."/>
            <person name="Mori M."/>
            <person name="Yoshida Y."/>
            <person name="Ohtoshi R."/>
            <person name="Malay A.D."/>
            <person name="Moran D.A.P."/>
            <person name="Tomita M."/>
            <person name="Numata K."/>
            <person name="Arakawa K."/>
        </authorList>
    </citation>
    <scope>NUCLEOTIDE SEQUENCE</scope>
</reference>
<feature type="compositionally biased region" description="Basic residues" evidence="1">
    <location>
        <begin position="156"/>
        <end position="167"/>
    </location>
</feature>
<evidence type="ECO:0000313" key="2">
    <source>
        <dbReference type="EMBL" id="GFQ75698.1"/>
    </source>
</evidence>
<dbReference type="EMBL" id="BMAO01031525">
    <property type="protein sequence ID" value="GFQ75698.1"/>
    <property type="molecule type" value="Genomic_DNA"/>
</dbReference>
<accession>A0A8X6FB89</accession>
<comment type="caution">
    <text evidence="2">The sequence shown here is derived from an EMBL/GenBank/DDBJ whole genome shotgun (WGS) entry which is preliminary data.</text>
</comment>
<dbReference type="Proteomes" id="UP000887116">
    <property type="component" value="Unassembled WGS sequence"/>
</dbReference>